<reference evidence="1" key="1">
    <citation type="submission" date="2022-05" db="EMBL/GenBank/DDBJ databases">
        <authorList>
            <person name="Okamura Y."/>
        </authorList>
    </citation>
    <scope>NUCLEOTIDE SEQUENCE</scope>
</reference>
<dbReference type="AlphaFoldDB" id="A0A9P0TEW0"/>
<sequence length="127" mass="12577">MSSASTILNARFKASRTFSDSAAASAVWLRALAGGLTLRVGLSVMTGVGAGAWEGFTAADFVGRGGKASDVSWGGPSVTGGLVQALFLGGGAGAYVGFAPAPRRTASRPAVRPDAGLCALGARGHPR</sequence>
<dbReference type="EMBL" id="CALOZG010000011">
    <property type="protein sequence ID" value="CAH4030928.1"/>
    <property type="molecule type" value="Genomic_DNA"/>
</dbReference>
<dbReference type="Proteomes" id="UP001152562">
    <property type="component" value="Unassembled WGS sequence"/>
</dbReference>
<evidence type="ECO:0000313" key="2">
    <source>
        <dbReference type="Proteomes" id="UP001152562"/>
    </source>
</evidence>
<keyword evidence="2" id="KW-1185">Reference proteome</keyword>
<name>A0A9P0TEW0_PIEBR</name>
<evidence type="ECO:0000313" key="1">
    <source>
        <dbReference type="EMBL" id="CAH4030928.1"/>
    </source>
</evidence>
<comment type="caution">
    <text evidence="1">The sequence shown here is derived from an EMBL/GenBank/DDBJ whole genome shotgun (WGS) entry which is preliminary data.</text>
</comment>
<organism evidence="1 2">
    <name type="scientific">Pieris brassicae</name>
    <name type="common">White butterfly</name>
    <name type="synonym">Large white butterfly</name>
    <dbReference type="NCBI Taxonomy" id="7116"/>
    <lineage>
        <taxon>Eukaryota</taxon>
        <taxon>Metazoa</taxon>
        <taxon>Ecdysozoa</taxon>
        <taxon>Arthropoda</taxon>
        <taxon>Hexapoda</taxon>
        <taxon>Insecta</taxon>
        <taxon>Pterygota</taxon>
        <taxon>Neoptera</taxon>
        <taxon>Endopterygota</taxon>
        <taxon>Lepidoptera</taxon>
        <taxon>Glossata</taxon>
        <taxon>Ditrysia</taxon>
        <taxon>Papilionoidea</taxon>
        <taxon>Pieridae</taxon>
        <taxon>Pierinae</taxon>
        <taxon>Pieris</taxon>
    </lineage>
</organism>
<gene>
    <name evidence="1" type="ORF">PIBRA_LOCUS7527</name>
</gene>
<protein>
    <submittedName>
        <fullName evidence="1">Uncharacterized protein</fullName>
    </submittedName>
</protein>
<accession>A0A9P0TEW0</accession>
<proteinExistence type="predicted"/>